<name>A0A4D9D150_9STRA</name>
<feature type="compositionally biased region" description="Polar residues" evidence="1">
    <location>
        <begin position="79"/>
        <end position="89"/>
    </location>
</feature>
<gene>
    <name evidence="2" type="ORF">NSK_005461</name>
</gene>
<feature type="region of interest" description="Disordered" evidence="1">
    <location>
        <begin position="58"/>
        <end position="141"/>
    </location>
</feature>
<proteinExistence type="predicted"/>
<organism evidence="2 3">
    <name type="scientific">Nannochloropsis salina CCMP1776</name>
    <dbReference type="NCBI Taxonomy" id="1027361"/>
    <lineage>
        <taxon>Eukaryota</taxon>
        <taxon>Sar</taxon>
        <taxon>Stramenopiles</taxon>
        <taxon>Ochrophyta</taxon>
        <taxon>Eustigmatophyceae</taxon>
        <taxon>Eustigmatales</taxon>
        <taxon>Monodopsidaceae</taxon>
        <taxon>Microchloropsis</taxon>
        <taxon>Microchloropsis salina</taxon>
    </lineage>
</organism>
<feature type="compositionally biased region" description="Acidic residues" evidence="1">
    <location>
        <begin position="122"/>
        <end position="132"/>
    </location>
</feature>
<reference evidence="2 3" key="1">
    <citation type="submission" date="2019-01" db="EMBL/GenBank/DDBJ databases">
        <title>Nuclear Genome Assembly of the Microalgal Biofuel strain Nannochloropsis salina CCMP1776.</title>
        <authorList>
            <person name="Hovde B."/>
        </authorList>
    </citation>
    <scope>NUCLEOTIDE SEQUENCE [LARGE SCALE GENOMIC DNA]</scope>
    <source>
        <strain evidence="2 3">CCMP1776</strain>
    </source>
</reference>
<evidence type="ECO:0000313" key="3">
    <source>
        <dbReference type="Proteomes" id="UP000355283"/>
    </source>
</evidence>
<feature type="region of interest" description="Disordered" evidence="1">
    <location>
        <begin position="162"/>
        <end position="196"/>
    </location>
</feature>
<evidence type="ECO:0000256" key="1">
    <source>
        <dbReference type="SAM" id="MobiDB-lite"/>
    </source>
</evidence>
<sequence length="557" mass="62529">MPSSVLHCLRFTVPVYRESARKTCHLFGFSAFFPSRRSTSHRRCFRLNLSCRPRVRGSVTHSASKRTRGCSKSALGNEATGSPCLSPQESLPRRGGPGKAPRVGEEGRQWAGRDSYTSTEAASEDGEEDESEGCQPEGSNAYRRDSAWGLLLERAHYDFQRSMGTQPSGEESPIKAQPSRASASKEEENDGDGQSLLETILERVDRSRMAEEFLNAFHAVQRRGRVHREGMVGMLRHWKKLSDLAGQDLTLGVGAAIAKASHVEEWEIRYRRINEVNRSESWARDASLGSTPTSNFFQGRLSSKRFLTAVKEGPRGLLLEELMAVEAGAARLKASPLFRERDNGYTGLLLIEVDRAEDRVIVASNQAYLDVFLGPGFLLSEGLARGCLEPFLFAAFVAHSDRDTWFRMNLEALCSPRFRPEGGSTREGVPPRERLLYSEFLKIFSREGHVRLYWARLAQLEASTREGEGEKLHFLLWMEPVPASRYITDRPEKATHSKTTLFKRRPHPKVRSSLSTVAAEGEKMGERPLEQDVPQGQKENGDPGHPFFFPVELDHNH</sequence>
<dbReference type="AlphaFoldDB" id="A0A4D9D150"/>
<accession>A0A4D9D150</accession>
<dbReference type="Proteomes" id="UP000355283">
    <property type="component" value="Unassembled WGS sequence"/>
</dbReference>
<feature type="compositionally biased region" description="Basic residues" evidence="1">
    <location>
        <begin position="501"/>
        <end position="510"/>
    </location>
</feature>
<feature type="region of interest" description="Disordered" evidence="1">
    <location>
        <begin position="490"/>
        <end position="557"/>
    </location>
</feature>
<comment type="caution">
    <text evidence="2">The sequence shown here is derived from an EMBL/GenBank/DDBJ whole genome shotgun (WGS) entry which is preliminary data.</text>
</comment>
<evidence type="ECO:0000313" key="2">
    <source>
        <dbReference type="EMBL" id="TFJ83245.1"/>
    </source>
</evidence>
<dbReference type="EMBL" id="SDOX01000050">
    <property type="protein sequence ID" value="TFJ83245.1"/>
    <property type="molecule type" value="Genomic_DNA"/>
</dbReference>
<keyword evidence="3" id="KW-1185">Reference proteome</keyword>
<protein>
    <submittedName>
        <fullName evidence="2">Uncharacterized protein</fullName>
    </submittedName>
</protein>
<feature type="compositionally biased region" description="Basic and acidic residues" evidence="1">
    <location>
        <begin position="520"/>
        <end position="530"/>
    </location>
</feature>
<dbReference type="OrthoDB" id="10414774at2759"/>